<reference evidence="1" key="2">
    <citation type="submission" date="2022-06" db="UniProtKB">
        <authorList>
            <consortium name="EnsemblMetazoa"/>
        </authorList>
    </citation>
    <scope>IDENTIFICATION</scope>
    <source>
        <strain evidence="1">PS312</strain>
    </source>
</reference>
<protein>
    <submittedName>
        <fullName evidence="1">Uncharacterized protein</fullName>
    </submittedName>
</protein>
<name>A0A2A6C393_PRIPA</name>
<evidence type="ECO:0000313" key="2">
    <source>
        <dbReference type="Proteomes" id="UP000005239"/>
    </source>
</evidence>
<gene>
    <name evidence="1" type="primary">WBGene00278891</name>
</gene>
<reference evidence="2" key="1">
    <citation type="journal article" date="2008" name="Nat. Genet.">
        <title>The Pristionchus pacificus genome provides a unique perspective on nematode lifestyle and parasitism.</title>
        <authorList>
            <person name="Dieterich C."/>
            <person name="Clifton S.W."/>
            <person name="Schuster L.N."/>
            <person name="Chinwalla A."/>
            <person name="Delehaunty K."/>
            <person name="Dinkelacker I."/>
            <person name="Fulton L."/>
            <person name="Fulton R."/>
            <person name="Godfrey J."/>
            <person name="Minx P."/>
            <person name="Mitreva M."/>
            <person name="Roeseler W."/>
            <person name="Tian H."/>
            <person name="Witte H."/>
            <person name="Yang S.P."/>
            <person name="Wilson R.K."/>
            <person name="Sommer R.J."/>
        </authorList>
    </citation>
    <scope>NUCLEOTIDE SEQUENCE [LARGE SCALE GENOMIC DNA]</scope>
    <source>
        <strain evidence="2">PS312</strain>
    </source>
</reference>
<dbReference type="EnsemblMetazoa" id="PPA40522.1">
    <property type="protein sequence ID" value="PPA40522.1"/>
    <property type="gene ID" value="WBGene00278891"/>
</dbReference>
<accession>A0A8R1YU84</accession>
<dbReference type="AlphaFoldDB" id="A0A2A6C393"/>
<organism evidence="1 2">
    <name type="scientific">Pristionchus pacificus</name>
    <name type="common">Parasitic nematode worm</name>
    <dbReference type="NCBI Taxonomy" id="54126"/>
    <lineage>
        <taxon>Eukaryota</taxon>
        <taxon>Metazoa</taxon>
        <taxon>Ecdysozoa</taxon>
        <taxon>Nematoda</taxon>
        <taxon>Chromadorea</taxon>
        <taxon>Rhabditida</taxon>
        <taxon>Rhabditina</taxon>
        <taxon>Diplogasteromorpha</taxon>
        <taxon>Diplogasteroidea</taxon>
        <taxon>Neodiplogasteridae</taxon>
        <taxon>Pristionchus</taxon>
    </lineage>
</organism>
<sequence>MVVRMALDSSFGIRFRQTFGFTEDELKRVDCYEMSILYVYIGCCFACFAIAIVVLVLLTFHIRSLLKDAVRISMSEKTRGFHRIMTTALATQSLYWERLHFIVERLKNFCSGDSSKLFWSLLVSKRSRVFIIIQQTQTTCRFTPIQSINDGGVVVSYFVFWWCFIRWKK</sequence>
<evidence type="ECO:0000313" key="1">
    <source>
        <dbReference type="EnsemblMetazoa" id="PPA40522.1"/>
    </source>
</evidence>
<keyword evidence="2" id="KW-1185">Reference proteome</keyword>
<dbReference type="Proteomes" id="UP000005239">
    <property type="component" value="Unassembled WGS sequence"/>
</dbReference>
<proteinExistence type="predicted"/>
<accession>A0A2A6C393</accession>